<evidence type="ECO:0000313" key="1">
    <source>
        <dbReference type="EMBL" id="PNP39718.1"/>
    </source>
</evidence>
<evidence type="ECO:0000313" key="2">
    <source>
        <dbReference type="Proteomes" id="UP000236546"/>
    </source>
</evidence>
<proteinExistence type="predicted"/>
<dbReference type="EMBL" id="MTYH01000076">
    <property type="protein sequence ID" value="PNP39718.1"/>
    <property type="molecule type" value="Genomic_DNA"/>
</dbReference>
<reference evidence="1 2" key="1">
    <citation type="submission" date="2017-02" db="EMBL/GenBank/DDBJ databases">
        <title>Genomes of Trichoderma spp. with biocontrol activity.</title>
        <authorList>
            <person name="Gardiner D."/>
            <person name="Kazan K."/>
            <person name="Vos C."/>
            <person name="Harvey P."/>
        </authorList>
    </citation>
    <scope>NUCLEOTIDE SEQUENCE [LARGE SCALE GENOMIC DNA]</scope>
    <source>
        <strain evidence="1 2">A5MH</strain>
    </source>
</reference>
<organism evidence="1 2">
    <name type="scientific">Trichoderma gamsii</name>
    <dbReference type="NCBI Taxonomy" id="398673"/>
    <lineage>
        <taxon>Eukaryota</taxon>
        <taxon>Fungi</taxon>
        <taxon>Dikarya</taxon>
        <taxon>Ascomycota</taxon>
        <taxon>Pezizomycotina</taxon>
        <taxon>Sordariomycetes</taxon>
        <taxon>Hypocreomycetidae</taxon>
        <taxon>Hypocreales</taxon>
        <taxon>Hypocreaceae</taxon>
        <taxon>Trichoderma</taxon>
    </lineage>
</organism>
<dbReference type="OrthoDB" id="4894358at2759"/>
<dbReference type="AlphaFoldDB" id="A0A2K0T2G7"/>
<name>A0A2K0T2G7_9HYPO</name>
<gene>
    <name evidence="1" type="ORF">TGAMA5MH_08389</name>
</gene>
<sequence>MSEQPPSYEDVLRTPPIDSDALLLVRLEVWHFFKLGRSPVLNHDLAQMFIALELANWTVREVEIAEPSGLANRDEFVPVQVDFEHRRYADNDPNGRAQYDVRELFRHFAPALIFQFFLKIESKPYIMNLFPLNVPRLHKHRYAQLFSINKLNITSQRLLKPAELSTLDDGLSALSQVVGVFDLCSDLMSRKGTPPACTNVVDADHMFKCATTIFNIIGSPATIIHSLRQSYEARVNQALSGQPEHLHAWQLAVNPFLEYQVRFSGIVRDLQRIEAGEVVTPQLMYETALGLHAGSLLFAKAKKCLEPHLANQLNLYKKDMRQFENIRNVGGSAAGLAAVDGIVKGTGIGGASIQSLVSHLPLGWWSIGAIFLGGIIVGSCAQSDTKTSSKKQKMAQLFKRDLNKMADAANETRKDLVSIMCEKNFNIELSQLGDHEKNALLESFGVDVNAIQHKEYCETLAGGGTSKLLEFYRRLTTDFDQMRKACGFGVVVEEC</sequence>
<dbReference type="Proteomes" id="UP000236546">
    <property type="component" value="Unassembled WGS sequence"/>
</dbReference>
<accession>A0A2K0T2G7</accession>
<comment type="caution">
    <text evidence="1">The sequence shown here is derived from an EMBL/GenBank/DDBJ whole genome shotgun (WGS) entry which is preliminary data.</text>
</comment>
<protein>
    <submittedName>
        <fullName evidence="1">Uncharacterized protein</fullName>
    </submittedName>
</protein>